<name>A0A1T5A032_9SPHI</name>
<keyword evidence="5" id="KW-1185">Reference proteome</keyword>
<dbReference type="STRING" id="623280.SAMN05660226_00369"/>
<dbReference type="PANTHER" id="PTHR22953:SF153">
    <property type="entry name" value="PURPLE ACID PHOSPHATASE"/>
    <property type="match status" value="1"/>
</dbReference>
<keyword evidence="1" id="KW-0732">Signal</keyword>
<dbReference type="SUPFAM" id="SSF49363">
    <property type="entry name" value="Purple acid phosphatase, N-terminal domain"/>
    <property type="match status" value="1"/>
</dbReference>
<dbReference type="Pfam" id="PF16656">
    <property type="entry name" value="Pur_ac_phosph_N"/>
    <property type="match status" value="1"/>
</dbReference>
<dbReference type="InterPro" id="IPR015914">
    <property type="entry name" value="PAPs_N"/>
</dbReference>
<accession>A0A1T5A032</accession>
<dbReference type="PANTHER" id="PTHR22953">
    <property type="entry name" value="ACID PHOSPHATASE RELATED"/>
    <property type="match status" value="1"/>
</dbReference>
<dbReference type="EMBL" id="FUYS01000001">
    <property type="protein sequence ID" value="SKB28352.1"/>
    <property type="molecule type" value="Genomic_DNA"/>
</dbReference>
<dbReference type="OrthoDB" id="9801383at2"/>
<dbReference type="AlphaFoldDB" id="A0A1T5A032"/>
<dbReference type="Proteomes" id="UP000190541">
    <property type="component" value="Unassembled WGS sequence"/>
</dbReference>
<dbReference type="RefSeq" id="WP_079715077.1">
    <property type="nucleotide sequence ID" value="NZ_FUYS01000001.1"/>
</dbReference>
<sequence>MYQQKKQPLCRAITLPVVLLLLVGACKSPIPDRSVAETMDAIVSRLYAQYEADKLDTIGEAFVLDFITPEERDVLATNYWQFQVNVPVVVSLMRDTAQSRPPFWLESSGFKKTDMLVKNELYTYEVWQKKFPAGEIKLGINGFDKHRPVYFVSVASQDATVQLTIEPVFPAVQHIDTLGIGSFTYHDWDGLTLTAVPEVLRGQLLLTTIRGRAREAHLVRAFRKTDFPARGEADQLALTLGEDPSSAMTVQWRTDTTIKSAWVAYWQTNYGDTATQQAVVNRLEDRLLINDRYNHRFMAELKGLSPGSSYQYQIHSESGAISDVFQFATAPLEDTFSFNWFGDTHNDPAAGDLIKLAYGQDLTAAFSLCSGDLVNTGLHRNDWDKFFHVAGHVFAKQPLMAVPGNHDSQDGLGASMFQALLDYPANGPKGFPAGLTYSFNYKNALFVMIDAASFPVAEQTRWLEETLASSAGTWKFVVFHFPPYNEVEPYPEIVSQWVPLFEKYKVDIVMGGHFHYYLRTQPLKGNRPDEHGVTYLMSVATAAAREAKDKQPFVARRIENGNFYQHFRIEGRQLTYTCHGADGSAQDRLIIKK</sequence>
<dbReference type="InterPro" id="IPR039331">
    <property type="entry name" value="PAPs-like"/>
</dbReference>
<proteinExistence type="predicted"/>
<dbReference type="Gene3D" id="3.60.21.10">
    <property type="match status" value="1"/>
</dbReference>
<dbReference type="Gene3D" id="2.60.40.380">
    <property type="entry name" value="Purple acid phosphatase-like, N-terminal"/>
    <property type="match status" value="1"/>
</dbReference>
<gene>
    <name evidence="4" type="ORF">SAMN05660226_00369</name>
</gene>
<evidence type="ECO:0000259" key="3">
    <source>
        <dbReference type="Pfam" id="PF16656"/>
    </source>
</evidence>
<evidence type="ECO:0000259" key="2">
    <source>
        <dbReference type="Pfam" id="PF00149"/>
    </source>
</evidence>
<dbReference type="InterPro" id="IPR004843">
    <property type="entry name" value="Calcineurin-like_PHP"/>
</dbReference>
<dbReference type="GO" id="GO:0003993">
    <property type="term" value="F:acid phosphatase activity"/>
    <property type="evidence" value="ECO:0007669"/>
    <property type="project" value="InterPro"/>
</dbReference>
<dbReference type="GO" id="GO:0046872">
    <property type="term" value="F:metal ion binding"/>
    <property type="evidence" value="ECO:0007669"/>
    <property type="project" value="InterPro"/>
</dbReference>
<dbReference type="Pfam" id="PF00149">
    <property type="entry name" value="Metallophos"/>
    <property type="match status" value="1"/>
</dbReference>
<reference evidence="4 5" key="1">
    <citation type="submission" date="2017-02" db="EMBL/GenBank/DDBJ databases">
        <authorList>
            <person name="Peterson S.W."/>
        </authorList>
    </citation>
    <scope>NUCLEOTIDE SEQUENCE [LARGE SCALE GENOMIC DNA]</scope>
    <source>
        <strain evidence="4 5">DSM 22899</strain>
    </source>
</reference>
<dbReference type="InterPro" id="IPR029052">
    <property type="entry name" value="Metallo-depent_PP-like"/>
</dbReference>
<dbReference type="InterPro" id="IPR008963">
    <property type="entry name" value="Purple_acid_Pase-like_N"/>
</dbReference>
<feature type="domain" description="Purple acid phosphatase N-terminal" evidence="3">
    <location>
        <begin position="234"/>
        <end position="329"/>
    </location>
</feature>
<evidence type="ECO:0000313" key="4">
    <source>
        <dbReference type="EMBL" id="SKB28352.1"/>
    </source>
</evidence>
<evidence type="ECO:0000256" key="1">
    <source>
        <dbReference type="ARBA" id="ARBA00022729"/>
    </source>
</evidence>
<evidence type="ECO:0000313" key="5">
    <source>
        <dbReference type="Proteomes" id="UP000190541"/>
    </source>
</evidence>
<feature type="domain" description="Calcineurin-like phosphoesterase" evidence="2">
    <location>
        <begin position="341"/>
        <end position="517"/>
    </location>
</feature>
<protein>
    <submittedName>
        <fullName evidence="4">Purple acid Phosphatase, N-terminal domain</fullName>
    </submittedName>
</protein>
<dbReference type="PROSITE" id="PS51257">
    <property type="entry name" value="PROKAR_LIPOPROTEIN"/>
    <property type="match status" value="1"/>
</dbReference>
<dbReference type="SUPFAM" id="SSF56300">
    <property type="entry name" value="Metallo-dependent phosphatases"/>
    <property type="match status" value="1"/>
</dbReference>
<organism evidence="4 5">
    <name type="scientific">Parapedobacter luteus</name>
    <dbReference type="NCBI Taxonomy" id="623280"/>
    <lineage>
        <taxon>Bacteria</taxon>
        <taxon>Pseudomonadati</taxon>
        <taxon>Bacteroidota</taxon>
        <taxon>Sphingobacteriia</taxon>
        <taxon>Sphingobacteriales</taxon>
        <taxon>Sphingobacteriaceae</taxon>
        <taxon>Parapedobacter</taxon>
    </lineage>
</organism>